<sequence length="194" mass="21984">MPENIETHLSSALDLSTFCFAQLTSAGKDYKHPWRLVNLALSNELNQATNMTLVLRDFENKEATIFTDSRSSKIKLFEQKPFASLCFYDPKIGLQLQAHCTVKIHHQDLICDAYWKQIRESSRLCYAAGPSPGTVLEKPFSFSTQGSCELPSENFTVLKFHILDFDILYLNTEGNIRAQGTCNKNNITTNWIAP</sequence>
<name>A0ABY7W3C7_9BACT</name>
<dbReference type="Proteomes" id="UP001214250">
    <property type="component" value="Chromosome 2"/>
</dbReference>
<evidence type="ECO:0008006" key="3">
    <source>
        <dbReference type="Google" id="ProtNLM"/>
    </source>
</evidence>
<reference evidence="1 2" key="1">
    <citation type="submission" date="2023-02" db="EMBL/GenBank/DDBJ databases">
        <title>Genome sequence of Lentisphaera profundi SAORIC-696.</title>
        <authorList>
            <person name="Kim e."/>
            <person name="Cho J.-C."/>
            <person name="Choi A."/>
            <person name="Kang I."/>
        </authorList>
    </citation>
    <scope>NUCLEOTIDE SEQUENCE [LARGE SCALE GENOMIC DNA]</scope>
    <source>
        <strain evidence="1 2">SAORIC-696</strain>
    </source>
</reference>
<protein>
    <recommendedName>
        <fullName evidence="3">Pyridoxamine 5'-phosphate oxidase Alr4036 family FMN-binding domain-containing protein</fullName>
    </recommendedName>
</protein>
<accession>A0ABY7W3C7</accession>
<proteinExistence type="predicted"/>
<keyword evidence="2" id="KW-1185">Reference proteome</keyword>
<organism evidence="1 2">
    <name type="scientific">Lentisphaera profundi</name>
    <dbReference type="NCBI Taxonomy" id="1658616"/>
    <lineage>
        <taxon>Bacteria</taxon>
        <taxon>Pseudomonadati</taxon>
        <taxon>Lentisphaerota</taxon>
        <taxon>Lentisphaeria</taxon>
        <taxon>Lentisphaerales</taxon>
        <taxon>Lentisphaeraceae</taxon>
        <taxon>Lentisphaera</taxon>
    </lineage>
</organism>
<dbReference type="Gene3D" id="2.30.110.10">
    <property type="entry name" value="Electron Transport, Fmn-binding Protein, Chain A"/>
    <property type="match status" value="1"/>
</dbReference>
<evidence type="ECO:0000313" key="2">
    <source>
        <dbReference type="Proteomes" id="UP001214250"/>
    </source>
</evidence>
<dbReference type="InterPro" id="IPR012349">
    <property type="entry name" value="Split_barrel_FMN-bd"/>
</dbReference>
<evidence type="ECO:0000313" key="1">
    <source>
        <dbReference type="EMBL" id="WDE98773.1"/>
    </source>
</evidence>
<dbReference type="RefSeq" id="WP_274153642.1">
    <property type="nucleotide sequence ID" value="NZ_CP117812.1"/>
</dbReference>
<dbReference type="SUPFAM" id="SSF50475">
    <property type="entry name" value="FMN-binding split barrel"/>
    <property type="match status" value="1"/>
</dbReference>
<gene>
    <name evidence="1" type="ORF">PQO03_13095</name>
</gene>
<dbReference type="EMBL" id="CP117812">
    <property type="protein sequence ID" value="WDE98773.1"/>
    <property type="molecule type" value="Genomic_DNA"/>
</dbReference>